<feature type="transmembrane region" description="Helical" evidence="1">
    <location>
        <begin position="256"/>
        <end position="277"/>
    </location>
</feature>
<dbReference type="EMBL" id="LJIJ01001068">
    <property type="protein sequence ID" value="ODM93140.1"/>
    <property type="molecule type" value="Genomic_DNA"/>
</dbReference>
<feature type="transmembrane region" description="Helical" evidence="1">
    <location>
        <begin position="84"/>
        <end position="106"/>
    </location>
</feature>
<feature type="transmembrane region" description="Helical" evidence="1">
    <location>
        <begin position="45"/>
        <end position="63"/>
    </location>
</feature>
<comment type="caution">
    <text evidence="2">The sequence shown here is derived from an EMBL/GenBank/DDBJ whole genome shotgun (WGS) entry which is preliminary data.</text>
</comment>
<feature type="transmembrane region" description="Helical" evidence="1">
    <location>
        <begin position="224"/>
        <end position="244"/>
    </location>
</feature>
<name>A0A1D2MJG4_ORCCI</name>
<keyword evidence="1" id="KW-0812">Transmembrane</keyword>
<feature type="transmembrane region" description="Helical" evidence="1">
    <location>
        <begin position="181"/>
        <end position="203"/>
    </location>
</feature>
<feature type="transmembrane region" description="Helical" evidence="1">
    <location>
        <begin position="126"/>
        <end position="143"/>
    </location>
</feature>
<keyword evidence="1" id="KW-1133">Transmembrane helix</keyword>
<gene>
    <name evidence="2" type="ORF">Ocin01_13548</name>
</gene>
<keyword evidence="1" id="KW-0472">Membrane</keyword>
<reference evidence="2 3" key="1">
    <citation type="journal article" date="2016" name="Genome Biol. Evol.">
        <title>Gene Family Evolution Reflects Adaptation to Soil Environmental Stressors in the Genome of the Collembolan Orchesella cincta.</title>
        <authorList>
            <person name="Faddeeva-Vakhrusheva A."/>
            <person name="Derks M.F."/>
            <person name="Anvar S.Y."/>
            <person name="Agamennone V."/>
            <person name="Suring W."/>
            <person name="Smit S."/>
            <person name="van Straalen N.M."/>
            <person name="Roelofs D."/>
        </authorList>
    </citation>
    <scope>NUCLEOTIDE SEQUENCE [LARGE SCALE GENOMIC DNA]</scope>
    <source>
        <tissue evidence="2">Mixed pool</tissue>
    </source>
</reference>
<evidence type="ECO:0000256" key="1">
    <source>
        <dbReference type="SAM" id="Phobius"/>
    </source>
</evidence>
<proteinExistence type="predicted"/>
<feature type="transmembrane region" description="Helical" evidence="1">
    <location>
        <begin position="155"/>
        <end position="175"/>
    </location>
</feature>
<evidence type="ECO:0000313" key="2">
    <source>
        <dbReference type="EMBL" id="ODM93140.1"/>
    </source>
</evidence>
<dbReference type="AlphaFoldDB" id="A0A1D2MJG4"/>
<organism evidence="2 3">
    <name type="scientific">Orchesella cincta</name>
    <name type="common">Springtail</name>
    <name type="synonym">Podura cincta</name>
    <dbReference type="NCBI Taxonomy" id="48709"/>
    <lineage>
        <taxon>Eukaryota</taxon>
        <taxon>Metazoa</taxon>
        <taxon>Ecdysozoa</taxon>
        <taxon>Arthropoda</taxon>
        <taxon>Hexapoda</taxon>
        <taxon>Collembola</taxon>
        <taxon>Entomobryomorpha</taxon>
        <taxon>Entomobryoidea</taxon>
        <taxon>Orchesellidae</taxon>
        <taxon>Orchesellinae</taxon>
        <taxon>Orchesella</taxon>
    </lineage>
</organism>
<feature type="transmembrane region" description="Helical" evidence="1">
    <location>
        <begin position="12"/>
        <end position="33"/>
    </location>
</feature>
<keyword evidence="3" id="KW-1185">Reference proteome</keyword>
<dbReference type="Proteomes" id="UP000094527">
    <property type="component" value="Unassembled WGS sequence"/>
</dbReference>
<sequence>MRPFATTQESGSYIVVAFTIWIELACGLEATTWTAFYNNPKNKTLPYLLFGIYLLFTLTLIYLTGRELCARLKRTGIKSQSLNWLWVFCTPLTLGVFLLLFNHNSVLTAELASVKDYEPPYVLDKAYHVIVFALVLFPCFYMVCTSASPEQLPFLIFLVWIQLVAAMTVTVPTVFEAEMKGTPSLIFACVILFIVLLVALHLASVTFQEICCLSKRNNPNVMKFLYVACRFCTVITGLLFGVMWSYHGSLLTVKIYYAYAFAVYFYSCYFHVLLELLPNYPLIGGARPVAECSNSETEYELGPV</sequence>
<evidence type="ECO:0008006" key="4">
    <source>
        <dbReference type="Google" id="ProtNLM"/>
    </source>
</evidence>
<accession>A0A1D2MJG4</accession>
<evidence type="ECO:0000313" key="3">
    <source>
        <dbReference type="Proteomes" id="UP000094527"/>
    </source>
</evidence>
<protein>
    <recommendedName>
        <fullName evidence="4">Transmembrane protein</fullName>
    </recommendedName>
</protein>